<dbReference type="STRING" id="1341181.FLJC2902T_13390"/>
<dbReference type="EMBL" id="AVGG01000005">
    <property type="protein sequence ID" value="ESU28745.1"/>
    <property type="molecule type" value="Genomic_DNA"/>
</dbReference>
<proteinExistence type="predicted"/>
<sequence>MLLFPASVFKQQSLEKLTNKLENRNEFTLVNFINKHNKVIRTSGGTQLTKKDEIDIMDKEIDKMVYELYGLNKEKISIVENSKN</sequence>
<dbReference type="Proteomes" id="UP000018004">
    <property type="component" value="Unassembled WGS sequence"/>
</dbReference>
<reference evidence="1 2" key="1">
    <citation type="submission" date="2013-08" db="EMBL/GenBank/DDBJ databases">
        <title>Flavobacterium limnosediminis JC2902 genome sequencing.</title>
        <authorList>
            <person name="Lee K."/>
            <person name="Yi H."/>
            <person name="Park S."/>
            <person name="Chun J."/>
        </authorList>
    </citation>
    <scope>NUCLEOTIDE SEQUENCE [LARGE SCALE GENOMIC DNA]</scope>
    <source>
        <strain evidence="1 2">JC2902</strain>
    </source>
</reference>
<organism evidence="1 2">
    <name type="scientific">Flavobacterium limnosediminis JC2902</name>
    <dbReference type="NCBI Taxonomy" id="1341181"/>
    <lineage>
        <taxon>Bacteria</taxon>
        <taxon>Pseudomonadati</taxon>
        <taxon>Bacteroidota</taxon>
        <taxon>Flavobacteriia</taxon>
        <taxon>Flavobacteriales</taxon>
        <taxon>Flavobacteriaceae</taxon>
        <taxon>Flavobacterium</taxon>
    </lineage>
</organism>
<dbReference type="RefSeq" id="WP_023578981.1">
    <property type="nucleotide sequence ID" value="NZ_AVGG01000005.1"/>
</dbReference>
<dbReference type="PATRIC" id="fig|1341181.4.peg.1318"/>
<gene>
    <name evidence="1" type="ORF">FLJC2902T_13390</name>
</gene>
<comment type="caution">
    <text evidence="1">The sequence shown here is derived from an EMBL/GenBank/DDBJ whole genome shotgun (WGS) entry which is preliminary data.</text>
</comment>
<keyword evidence="2" id="KW-1185">Reference proteome</keyword>
<protein>
    <submittedName>
        <fullName evidence="1">Uncharacterized protein</fullName>
    </submittedName>
</protein>
<accession>V6SWG6</accession>
<name>V6SWG6_9FLAO</name>
<evidence type="ECO:0000313" key="2">
    <source>
        <dbReference type="Proteomes" id="UP000018004"/>
    </source>
</evidence>
<dbReference type="AlphaFoldDB" id="V6SWG6"/>
<evidence type="ECO:0000313" key="1">
    <source>
        <dbReference type="EMBL" id="ESU28745.1"/>
    </source>
</evidence>